<dbReference type="InterPro" id="IPR008979">
    <property type="entry name" value="Galactose-bd-like_sf"/>
</dbReference>
<dbReference type="PROSITE" id="PS01286">
    <property type="entry name" value="FA58C_2"/>
    <property type="match status" value="1"/>
</dbReference>
<comment type="caution">
    <text evidence="2">The sequence shown here is derived from an EMBL/GenBank/DDBJ whole genome shotgun (WGS) entry which is preliminary data.</text>
</comment>
<gene>
    <name evidence="2" type="ORF">PLOB_00007846</name>
</gene>
<proteinExistence type="predicted"/>
<feature type="non-terminal residue" evidence="2">
    <location>
        <position position="279"/>
    </location>
</feature>
<dbReference type="EMBL" id="CALNXK010000138">
    <property type="protein sequence ID" value="CAH3166791.1"/>
    <property type="molecule type" value="Genomic_DNA"/>
</dbReference>
<sequence>MQGKRTDNCKVRIEVCCNTPLGMENGLISDAQIKASSEWDNNHGAERARLNWRKINLKRGAWSSRCNTLGQWLQVDLEKYTTVTGLATQGRSDEDQWVTKYRLQYSNDGVNFHWYKEQTVNSVKFFDGNYDRNTIVYQNLSWPIRTRYVRILPEAWVRHMSMRMELYGCPACEDPLGMESEAISDSQISASSQFDDDHSAARGRLHFKTEKNKDGAWSALRGDEHQWLQVDFRSYTTVTRVATQGRYYHNEWVLKYKIHYSDDGLTFQEYKKPGNKLTK</sequence>
<reference evidence="2 3" key="1">
    <citation type="submission" date="2022-05" db="EMBL/GenBank/DDBJ databases">
        <authorList>
            <consortium name="Genoscope - CEA"/>
            <person name="William W."/>
        </authorList>
    </citation>
    <scope>NUCLEOTIDE SEQUENCE [LARGE SCALE GENOMIC DNA]</scope>
</reference>
<evidence type="ECO:0000313" key="3">
    <source>
        <dbReference type="Proteomes" id="UP001159405"/>
    </source>
</evidence>
<dbReference type="PANTHER" id="PTHR24543">
    <property type="entry name" value="MULTICOPPER OXIDASE-RELATED"/>
    <property type="match status" value="1"/>
</dbReference>
<accession>A0ABN8QRI7</accession>
<organism evidence="2 3">
    <name type="scientific">Porites lobata</name>
    <dbReference type="NCBI Taxonomy" id="104759"/>
    <lineage>
        <taxon>Eukaryota</taxon>
        <taxon>Metazoa</taxon>
        <taxon>Cnidaria</taxon>
        <taxon>Anthozoa</taxon>
        <taxon>Hexacorallia</taxon>
        <taxon>Scleractinia</taxon>
        <taxon>Fungiina</taxon>
        <taxon>Poritidae</taxon>
        <taxon>Porites</taxon>
    </lineage>
</organism>
<dbReference type="Gene3D" id="2.60.120.260">
    <property type="entry name" value="Galactose-binding domain-like"/>
    <property type="match status" value="2"/>
</dbReference>
<dbReference type="PROSITE" id="PS50022">
    <property type="entry name" value="FA58C_3"/>
    <property type="match status" value="2"/>
</dbReference>
<evidence type="ECO:0000259" key="1">
    <source>
        <dbReference type="PROSITE" id="PS50022"/>
    </source>
</evidence>
<evidence type="ECO:0000313" key="2">
    <source>
        <dbReference type="EMBL" id="CAH3166791.1"/>
    </source>
</evidence>
<keyword evidence="3" id="KW-1185">Reference proteome</keyword>
<dbReference type="CDD" id="cd00057">
    <property type="entry name" value="FA58C"/>
    <property type="match status" value="2"/>
</dbReference>
<name>A0ABN8QRI7_9CNID</name>
<dbReference type="InterPro" id="IPR000421">
    <property type="entry name" value="FA58C"/>
</dbReference>
<dbReference type="Pfam" id="PF00754">
    <property type="entry name" value="F5_F8_type_C"/>
    <property type="match status" value="2"/>
</dbReference>
<feature type="domain" description="F5/8 type C" evidence="1">
    <location>
        <begin position="16"/>
        <end position="169"/>
    </location>
</feature>
<dbReference type="SUPFAM" id="SSF49785">
    <property type="entry name" value="Galactose-binding domain-like"/>
    <property type="match status" value="2"/>
</dbReference>
<feature type="domain" description="F5/8 type C" evidence="1">
    <location>
        <begin position="172"/>
        <end position="279"/>
    </location>
</feature>
<dbReference type="PROSITE" id="PS01285">
    <property type="entry name" value="FA58C_1"/>
    <property type="match status" value="1"/>
</dbReference>
<dbReference type="PANTHER" id="PTHR24543:SF325">
    <property type="entry name" value="F5_8 TYPE C DOMAIN-CONTAINING PROTEIN"/>
    <property type="match status" value="1"/>
</dbReference>
<dbReference type="Proteomes" id="UP001159405">
    <property type="component" value="Unassembled WGS sequence"/>
</dbReference>
<protein>
    <recommendedName>
        <fullName evidence="1">F5/8 type C domain-containing protein</fullName>
    </recommendedName>
</protein>
<dbReference type="SMART" id="SM00231">
    <property type="entry name" value="FA58C"/>
    <property type="match status" value="2"/>
</dbReference>